<accession>A0A8E2B270</accession>
<proteinExistence type="predicted"/>
<evidence type="ECO:0000313" key="2">
    <source>
        <dbReference type="EMBL" id="OCH92480.1"/>
    </source>
</evidence>
<name>A0A8E2B270_9APHY</name>
<organism evidence="2 3">
    <name type="scientific">Obba rivulosa</name>
    <dbReference type="NCBI Taxonomy" id="1052685"/>
    <lineage>
        <taxon>Eukaryota</taxon>
        <taxon>Fungi</taxon>
        <taxon>Dikarya</taxon>
        <taxon>Basidiomycota</taxon>
        <taxon>Agaricomycotina</taxon>
        <taxon>Agaricomycetes</taxon>
        <taxon>Polyporales</taxon>
        <taxon>Gelatoporiaceae</taxon>
        <taxon>Obba</taxon>
    </lineage>
</organism>
<dbReference type="AlphaFoldDB" id="A0A8E2B270"/>
<dbReference type="EMBL" id="KV722368">
    <property type="protein sequence ID" value="OCH92480.1"/>
    <property type="molecule type" value="Genomic_DNA"/>
</dbReference>
<evidence type="ECO:0000313" key="3">
    <source>
        <dbReference type="Proteomes" id="UP000250043"/>
    </source>
</evidence>
<sequence>MAADFAIEVQRLRNIIVSQAVDLMRKQQRIEARENQLKHDDKAIVNTHDAPSRQKKVRALAPTSLVLICTFGTVNDPVVTADEHVGDNTRHVVTEYSEEEIQSCTRAVIKPQETEVGGRDTRRSSQSRAYQPPFLTVALTLYAWAMDCVGDDYAFAQDRARKYASTEPTDGRARATGSTRSQPARARRVGKRSRVQFSDSEVEPMVDSDLSWDEDI</sequence>
<evidence type="ECO:0000256" key="1">
    <source>
        <dbReference type="SAM" id="MobiDB-lite"/>
    </source>
</evidence>
<feature type="compositionally biased region" description="Acidic residues" evidence="1">
    <location>
        <begin position="200"/>
        <end position="216"/>
    </location>
</feature>
<feature type="region of interest" description="Disordered" evidence="1">
    <location>
        <begin position="163"/>
        <end position="216"/>
    </location>
</feature>
<reference evidence="2 3" key="1">
    <citation type="submission" date="2016-07" db="EMBL/GenBank/DDBJ databases">
        <title>Draft genome of the white-rot fungus Obba rivulosa 3A-2.</title>
        <authorList>
            <consortium name="DOE Joint Genome Institute"/>
            <person name="Miettinen O."/>
            <person name="Riley R."/>
            <person name="Acob R."/>
            <person name="Barry K."/>
            <person name="Cullen D."/>
            <person name="De Vries R."/>
            <person name="Hainaut M."/>
            <person name="Hatakka A."/>
            <person name="Henrissat B."/>
            <person name="Hilden K."/>
            <person name="Kuo R."/>
            <person name="Labutti K."/>
            <person name="Lipzen A."/>
            <person name="Makela M.R."/>
            <person name="Sandor L."/>
            <person name="Spatafora J.W."/>
            <person name="Grigoriev I.V."/>
            <person name="Hibbett D.S."/>
        </authorList>
    </citation>
    <scope>NUCLEOTIDE SEQUENCE [LARGE SCALE GENOMIC DNA]</scope>
    <source>
        <strain evidence="2 3">3A-2</strain>
    </source>
</reference>
<gene>
    <name evidence="2" type="ORF">OBBRIDRAFT_824681</name>
</gene>
<feature type="compositionally biased region" description="Basic residues" evidence="1">
    <location>
        <begin position="185"/>
        <end position="194"/>
    </location>
</feature>
<keyword evidence="3" id="KW-1185">Reference proteome</keyword>
<protein>
    <submittedName>
        <fullName evidence="2">Uncharacterized protein</fullName>
    </submittedName>
</protein>
<dbReference type="Proteomes" id="UP000250043">
    <property type="component" value="Unassembled WGS sequence"/>
</dbReference>